<evidence type="ECO:0000256" key="4">
    <source>
        <dbReference type="ARBA" id="ARBA00023163"/>
    </source>
</evidence>
<keyword evidence="3" id="KW-0238">DNA-binding</keyword>
<dbReference type="Pfam" id="PF00072">
    <property type="entry name" value="Response_reg"/>
    <property type="match status" value="1"/>
</dbReference>
<dbReference type="PANTHER" id="PTHR43214:SF41">
    <property type="entry name" value="NITRATE_NITRITE RESPONSE REGULATOR PROTEIN NARP"/>
    <property type="match status" value="1"/>
</dbReference>
<gene>
    <name evidence="8" type="ORF">KDA27_16095</name>
</gene>
<dbReference type="PROSITE" id="PS50110">
    <property type="entry name" value="RESPONSE_REGULATORY"/>
    <property type="match status" value="1"/>
</dbReference>
<dbReference type="SUPFAM" id="SSF46894">
    <property type="entry name" value="C-terminal effector domain of the bipartite response regulators"/>
    <property type="match status" value="1"/>
</dbReference>
<reference evidence="8" key="1">
    <citation type="submission" date="2020-04" db="EMBL/GenBank/DDBJ databases">
        <authorList>
            <person name="Zhang T."/>
        </authorList>
    </citation>
    <scope>NUCLEOTIDE SEQUENCE</scope>
    <source>
        <strain evidence="8">HKST-UBA02</strain>
    </source>
</reference>
<keyword evidence="2" id="KW-0805">Transcription regulation</keyword>
<evidence type="ECO:0000256" key="3">
    <source>
        <dbReference type="ARBA" id="ARBA00023125"/>
    </source>
</evidence>
<dbReference type="EMBL" id="JAGQHS010000093">
    <property type="protein sequence ID" value="MCA9757326.1"/>
    <property type="molecule type" value="Genomic_DNA"/>
</dbReference>
<dbReference type="CDD" id="cd17535">
    <property type="entry name" value="REC_NarL-like"/>
    <property type="match status" value="1"/>
</dbReference>
<dbReference type="GO" id="GO:0003677">
    <property type="term" value="F:DNA binding"/>
    <property type="evidence" value="ECO:0007669"/>
    <property type="project" value="UniProtKB-KW"/>
</dbReference>
<evidence type="ECO:0000313" key="8">
    <source>
        <dbReference type="EMBL" id="MCA9757326.1"/>
    </source>
</evidence>
<dbReference type="SMART" id="SM00448">
    <property type="entry name" value="REC"/>
    <property type="match status" value="1"/>
</dbReference>
<organism evidence="8 9">
    <name type="scientific">Eiseniibacteriota bacterium</name>
    <dbReference type="NCBI Taxonomy" id="2212470"/>
    <lineage>
        <taxon>Bacteria</taxon>
        <taxon>Candidatus Eiseniibacteriota</taxon>
    </lineage>
</organism>
<evidence type="ECO:0000259" key="7">
    <source>
        <dbReference type="PROSITE" id="PS50110"/>
    </source>
</evidence>
<dbReference type="PROSITE" id="PS50043">
    <property type="entry name" value="HTH_LUXR_2"/>
    <property type="match status" value="1"/>
</dbReference>
<protein>
    <submittedName>
        <fullName evidence="8">Response regulator transcription factor</fullName>
    </submittedName>
</protein>
<dbReference type="InterPro" id="IPR016032">
    <property type="entry name" value="Sig_transdc_resp-reg_C-effctor"/>
</dbReference>
<dbReference type="Proteomes" id="UP000739538">
    <property type="component" value="Unassembled WGS sequence"/>
</dbReference>
<dbReference type="InterPro" id="IPR039420">
    <property type="entry name" value="WalR-like"/>
</dbReference>
<dbReference type="SUPFAM" id="SSF52172">
    <property type="entry name" value="CheY-like"/>
    <property type="match status" value="1"/>
</dbReference>
<dbReference type="InterPro" id="IPR058245">
    <property type="entry name" value="NreC/VraR/RcsB-like_REC"/>
</dbReference>
<evidence type="ECO:0000256" key="5">
    <source>
        <dbReference type="PROSITE-ProRule" id="PRU00169"/>
    </source>
</evidence>
<accession>A0A956SED5</accession>
<dbReference type="CDD" id="cd06170">
    <property type="entry name" value="LuxR_C_like"/>
    <property type="match status" value="1"/>
</dbReference>
<feature type="domain" description="HTH luxR-type" evidence="6">
    <location>
        <begin position="130"/>
        <end position="198"/>
    </location>
</feature>
<comment type="caution">
    <text evidence="5">Lacks conserved residue(s) required for the propagation of feature annotation.</text>
</comment>
<dbReference type="AlphaFoldDB" id="A0A956SED5"/>
<dbReference type="Gene3D" id="3.40.50.2300">
    <property type="match status" value="1"/>
</dbReference>
<dbReference type="InterPro" id="IPR011006">
    <property type="entry name" value="CheY-like_superfamily"/>
</dbReference>
<dbReference type="PRINTS" id="PR00038">
    <property type="entry name" value="HTHLUXR"/>
</dbReference>
<comment type="caution">
    <text evidence="8">The sequence shown here is derived from an EMBL/GenBank/DDBJ whole genome shotgun (WGS) entry which is preliminary data.</text>
</comment>
<dbReference type="InterPro" id="IPR000792">
    <property type="entry name" value="Tscrpt_reg_LuxR_C"/>
</dbReference>
<keyword evidence="1" id="KW-0597">Phosphoprotein</keyword>
<dbReference type="GO" id="GO:0000160">
    <property type="term" value="P:phosphorelay signal transduction system"/>
    <property type="evidence" value="ECO:0007669"/>
    <property type="project" value="InterPro"/>
</dbReference>
<sequence>MEGIQCLLSEFGDQIEIVGTTDSGREGIELAREKSPEVAIVGLTLTDLNGVDTTSALVADDPELRVLILAANPKEEPLQELLAAGARGYLTTTSTAEELAHALELLADGKSYLSPETTDVLLGQQFGGEPRSEDPVYAKLTPREREVLQLLANGSGTKEVAHDLGISSKTVDSHRRNIMEKLETDNLPDLVRHAIRAGLCSLEPDGV</sequence>
<evidence type="ECO:0000256" key="2">
    <source>
        <dbReference type="ARBA" id="ARBA00023015"/>
    </source>
</evidence>
<dbReference type="PROSITE" id="PS00622">
    <property type="entry name" value="HTH_LUXR_1"/>
    <property type="match status" value="1"/>
</dbReference>
<dbReference type="GO" id="GO:0006355">
    <property type="term" value="P:regulation of DNA-templated transcription"/>
    <property type="evidence" value="ECO:0007669"/>
    <property type="project" value="InterPro"/>
</dbReference>
<evidence type="ECO:0000256" key="1">
    <source>
        <dbReference type="ARBA" id="ARBA00022553"/>
    </source>
</evidence>
<proteinExistence type="predicted"/>
<dbReference type="PANTHER" id="PTHR43214">
    <property type="entry name" value="TWO-COMPONENT RESPONSE REGULATOR"/>
    <property type="match status" value="1"/>
</dbReference>
<dbReference type="InterPro" id="IPR001789">
    <property type="entry name" value="Sig_transdc_resp-reg_receiver"/>
</dbReference>
<dbReference type="Pfam" id="PF00196">
    <property type="entry name" value="GerE"/>
    <property type="match status" value="1"/>
</dbReference>
<keyword evidence="4" id="KW-0804">Transcription</keyword>
<evidence type="ECO:0000313" key="9">
    <source>
        <dbReference type="Proteomes" id="UP000739538"/>
    </source>
</evidence>
<evidence type="ECO:0000259" key="6">
    <source>
        <dbReference type="PROSITE" id="PS50043"/>
    </source>
</evidence>
<reference evidence="8" key="2">
    <citation type="journal article" date="2021" name="Microbiome">
        <title>Successional dynamics and alternative stable states in a saline activated sludge microbial community over 9 years.</title>
        <authorList>
            <person name="Wang Y."/>
            <person name="Ye J."/>
            <person name="Ju F."/>
            <person name="Liu L."/>
            <person name="Boyd J.A."/>
            <person name="Deng Y."/>
            <person name="Parks D.H."/>
            <person name="Jiang X."/>
            <person name="Yin X."/>
            <person name="Woodcroft B.J."/>
            <person name="Tyson G.W."/>
            <person name="Hugenholtz P."/>
            <person name="Polz M.F."/>
            <person name="Zhang T."/>
        </authorList>
    </citation>
    <scope>NUCLEOTIDE SEQUENCE</scope>
    <source>
        <strain evidence="8">HKST-UBA02</strain>
    </source>
</reference>
<name>A0A956SED5_UNCEI</name>
<feature type="domain" description="Response regulatory" evidence="7">
    <location>
        <begin position="1"/>
        <end position="107"/>
    </location>
</feature>
<dbReference type="SMART" id="SM00421">
    <property type="entry name" value="HTH_LUXR"/>
    <property type="match status" value="1"/>
</dbReference>